<reference evidence="1" key="1">
    <citation type="submission" date="2020-05" db="UniProtKB">
        <authorList>
            <consortium name="EnsemblMetazoa"/>
        </authorList>
    </citation>
    <scope>IDENTIFICATION</scope>
    <source>
        <strain evidence="1">MAF</strain>
    </source>
</reference>
<protein>
    <submittedName>
        <fullName evidence="1">Uncharacterized protein</fullName>
    </submittedName>
</protein>
<dbReference type="AlphaFoldDB" id="A0A182UZ64"/>
<dbReference type="EnsemblMetazoa" id="AMEM006156-RA">
    <property type="protein sequence ID" value="AMEM006156-PA"/>
    <property type="gene ID" value="AMEM006156"/>
</dbReference>
<accession>A0A182UZ64</accession>
<dbReference type="VEuPathDB" id="VectorBase:AMEM006156"/>
<evidence type="ECO:0000313" key="1">
    <source>
        <dbReference type="EnsemblMetazoa" id="AMEM006156-PA"/>
    </source>
</evidence>
<organism evidence="1 2">
    <name type="scientific">Anopheles merus</name>
    <name type="common">Mosquito</name>
    <dbReference type="NCBI Taxonomy" id="30066"/>
    <lineage>
        <taxon>Eukaryota</taxon>
        <taxon>Metazoa</taxon>
        <taxon>Ecdysozoa</taxon>
        <taxon>Arthropoda</taxon>
        <taxon>Hexapoda</taxon>
        <taxon>Insecta</taxon>
        <taxon>Pterygota</taxon>
        <taxon>Neoptera</taxon>
        <taxon>Endopterygota</taxon>
        <taxon>Diptera</taxon>
        <taxon>Nematocera</taxon>
        <taxon>Culicoidea</taxon>
        <taxon>Culicidae</taxon>
        <taxon>Anophelinae</taxon>
        <taxon>Anopheles</taxon>
    </lineage>
</organism>
<sequence>MGELHVLRVAEWQNLQHLSTSRLWNLLRLLWLPAAAGAGTAGPAAPFGGLLPALAFDGLDAIRELCEVRDELRENCDREARWDMYIGWLRWAGELDMNPSVPGDVDRLGQSERELSDTLRDRQLLWFEHSDIRRWRPL</sequence>
<proteinExistence type="predicted"/>
<keyword evidence="2" id="KW-1185">Reference proteome</keyword>
<dbReference type="Proteomes" id="UP000075903">
    <property type="component" value="Unassembled WGS sequence"/>
</dbReference>
<name>A0A182UZ64_ANOME</name>
<evidence type="ECO:0000313" key="2">
    <source>
        <dbReference type="Proteomes" id="UP000075903"/>
    </source>
</evidence>